<protein>
    <submittedName>
        <fullName evidence="1">Uncharacterized protein</fullName>
    </submittedName>
</protein>
<organism evidence="1 2">
    <name type="scientific">Gordonia phage Woes</name>
    <dbReference type="NCBI Taxonomy" id="1838084"/>
    <lineage>
        <taxon>Viruses</taxon>
        <taxon>Duplodnaviria</taxon>
        <taxon>Heunggongvirae</taxon>
        <taxon>Uroviricota</taxon>
        <taxon>Caudoviricetes</taxon>
        <taxon>Woesvirus</taxon>
        <taxon>Woesvirus woes</taxon>
    </lineage>
</organism>
<sequence length="297" mass="32868">MSVIGLKKALAQLEEPLFKPEEEGHYRNPSNMANYLTMHGGFYSSKVSMTSGKFPIVDSRGLSAVADGEITIWRDDTKAQGVLFNVPLEAVNRVYGTFMYPRAFGGAGAVAVYRFEIAGERITDPNFVADTPNPTDCVIADTLMAAIISEAYFDWPIAYTLNDDSDVVWHYARFRAKFEEDTNTYKVIGLCRPFFLDPEPPSAPIRVVDTIALNIGEFPSDYRLQPETLVCAYMAALDGVIDLGIGFDYDCHWCNVSYSALDPMSSDRAVLSVVGGCRTCVLGERPSFDDDILPQPF</sequence>
<gene>
    <name evidence="1" type="primary">68</name>
    <name evidence="1" type="ORF">PBI_WOES_68</name>
</gene>
<dbReference type="EMBL" id="KU998240">
    <property type="protein sequence ID" value="ANA85839.1"/>
    <property type="molecule type" value="Genomic_DNA"/>
</dbReference>
<dbReference type="KEGG" id="vg:28801424"/>
<reference evidence="2" key="1">
    <citation type="submission" date="2016-03" db="EMBL/GenBank/DDBJ databases">
        <authorList>
            <person name="Ploux O."/>
        </authorList>
    </citation>
    <scope>NUCLEOTIDE SEQUENCE [LARGE SCALE GENOMIC DNA]</scope>
</reference>
<proteinExistence type="predicted"/>
<evidence type="ECO:0000313" key="2">
    <source>
        <dbReference type="Proteomes" id="UP000203182"/>
    </source>
</evidence>
<dbReference type="RefSeq" id="YP_009273458.1">
    <property type="nucleotide sequence ID" value="NC_030905.1"/>
</dbReference>
<accession>A0A160DDM4</accession>
<keyword evidence="2" id="KW-1185">Reference proteome</keyword>
<dbReference type="Proteomes" id="UP000203182">
    <property type="component" value="Segment"/>
</dbReference>
<name>A0A160DDM4_9CAUD</name>
<evidence type="ECO:0000313" key="1">
    <source>
        <dbReference type="EMBL" id="ANA85839.1"/>
    </source>
</evidence>
<dbReference type="OrthoDB" id="32169at10239"/>
<dbReference type="GeneID" id="28801424"/>